<dbReference type="InterPro" id="IPR001048">
    <property type="entry name" value="Asp/Glu/Uridylate_kinase"/>
</dbReference>
<keyword evidence="12" id="KW-1185">Reference proteome</keyword>
<dbReference type="UniPathway" id="UPA00098">
    <property type="reaction ID" value="UER00359"/>
</dbReference>
<proteinExistence type="inferred from homology"/>
<dbReference type="Proteomes" id="UP000316095">
    <property type="component" value="Unassembled WGS sequence"/>
</dbReference>
<feature type="binding site" evidence="8">
    <location>
        <position position="146"/>
    </location>
    <ligand>
        <name>substrate</name>
    </ligand>
</feature>
<dbReference type="InterPro" id="IPR015947">
    <property type="entry name" value="PUA-like_sf"/>
</dbReference>
<keyword evidence="2 8" id="KW-0028">Amino-acid biosynthesis</keyword>
<comment type="function">
    <text evidence="8">Catalyzes the transfer of a phosphate group to glutamate to form L-glutamate 5-phosphate.</text>
</comment>
<evidence type="ECO:0000256" key="1">
    <source>
        <dbReference type="ARBA" id="ARBA00022490"/>
    </source>
</evidence>
<keyword evidence="6 8" id="KW-0418">Kinase</keyword>
<accession>A0A5C5XLM2</accession>
<evidence type="ECO:0000256" key="7">
    <source>
        <dbReference type="ARBA" id="ARBA00022840"/>
    </source>
</evidence>
<dbReference type="Gene3D" id="2.30.130.10">
    <property type="entry name" value="PUA domain"/>
    <property type="match status" value="1"/>
</dbReference>
<comment type="similarity">
    <text evidence="8">Belongs to the glutamate 5-kinase family.</text>
</comment>
<evidence type="ECO:0000256" key="3">
    <source>
        <dbReference type="ARBA" id="ARBA00022650"/>
    </source>
</evidence>
<protein>
    <recommendedName>
        <fullName evidence="8">Glutamate 5-kinase</fullName>
        <ecNumber evidence="8">2.7.2.11</ecNumber>
    </recommendedName>
    <alternativeName>
        <fullName evidence="8">Gamma-glutamyl kinase</fullName>
        <shortName evidence="8">GK</shortName>
    </alternativeName>
</protein>
<evidence type="ECO:0000259" key="10">
    <source>
        <dbReference type="Pfam" id="PF01472"/>
    </source>
</evidence>
<dbReference type="PANTHER" id="PTHR43654:SF1">
    <property type="entry name" value="ISOPENTENYL PHOSPHATE KINASE"/>
    <property type="match status" value="1"/>
</dbReference>
<dbReference type="InterPro" id="IPR002478">
    <property type="entry name" value="PUA"/>
</dbReference>
<dbReference type="PANTHER" id="PTHR43654">
    <property type="entry name" value="GLUTAMATE 5-KINASE"/>
    <property type="match status" value="1"/>
</dbReference>
<dbReference type="InterPro" id="IPR005715">
    <property type="entry name" value="Glu_5kinase/COase_Synthase"/>
</dbReference>
<organism evidence="11 12">
    <name type="scientific">Rubinisphaera italica</name>
    <dbReference type="NCBI Taxonomy" id="2527969"/>
    <lineage>
        <taxon>Bacteria</taxon>
        <taxon>Pseudomonadati</taxon>
        <taxon>Planctomycetota</taxon>
        <taxon>Planctomycetia</taxon>
        <taxon>Planctomycetales</taxon>
        <taxon>Planctomycetaceae</taxon>
        <taxon>Rubinisphaera</taxon>
    </lineage>
</organism>
<dbReference type="GO" id="GO:0003723">
    <property type="term" value="F:RNA binding"/>
    <property type="evidence" value="ECO:0007669"/>
    <property type="project" value="InterPro"/>
</dbReference>
<dbReference type="PROSITE" id="PS50890">
    <property type="entry name" value="PUA"/>
    <property type="match status" value="1"/>
</dbReference>
<dbReference type="InterPro" id="IPR041739">
    <property type="entry name" value="G5K_ProB"/>
</dbReference>
<evidence type="ECO:0000256" key="8">
    <source>
        <dbReference type="HAMAP-Rule" id="MF_00456"/>
    </source>
</evidence>
<evidence type="ECO:0000256" key="6">
    <source>
        <dbReference type="ARBA" id="ARBA00022777"/>
    </source>
</evidence>
<comment type="pathway">
    <text evidence="8">Amino-acid biosynthesis; L-proline biosynthesis; L-glutamate 5-semialdehyde from L-glutamate: step 1/2.</text>
</comment>
<dbReference type="Gene3D" id="3.40.1160.10">
    <property type="entry name" value="Acetylglutamate kinase-like"/>
    <property type="match status" value="1"/>
</dbReference>
<comment type="caution">
    <text evidence="8">Lacks conserved residue(s) required for the propagation of feature annotation.</text>
</comment>
<keyword evidence="3 8" id="KW-0641">Proline biosynthesis</keyword>
<dbReference type="GO" id="GO:0005829">
    <property type="term" value="C:cytosol"/>
    <property type="evidence" value="ECO:0007669"/>
    <property type="project" value="TreeGrafter"/>
</dbReference>
<keyword evidence="5 8" id="KW-0547">Nucleotide-binding</keyword>
<dbReference type="Pfam" id="PF01472">
    <property type="entry name" value="PUA"/>
    <property type="match status" value="1"/>
</dbReference>
<feature type="domain" description="Aspartate/glutamate/uridylate kinase" evidence="9">
    <location>
        <begin position="15"/>
        <end position="270"/>
    </location>
</feature>
<dbReference type="Pfam" id="PF00696">
    <property type="entry name" value="AA_kinase"/>
    <property type="match status" value="1"/>
</dbReference>
<keyword evidence="7 8" id="KW-0067">ATP-binding</keyword>
<comment type="caution">
    <text evidence="11">The sequence shown here is derived from an EMBL/GenBank/DDBJ whole genome shotgun (WGS) entry which is preliminary data.</text>
</comment>
<feature type="binding site" evidence="8">
    <location>
        <position position="185"/>
    </location>
    <ligand>
        <name>substrate</name>
    </ligand>
</feature>
<evidence type="ECO:0000256" key="4">
    <source>
        <dbReference type="ARBA" id="ARBA00022679"/>
    </source>
</evidence>
<name>A0A5C5XLM2_9PLAN</name>
<dbReference type="InterPro" id="IPR001057">
    <property type="entry name" value="Glu/AcGlu_kinase"/>
</dbReference>
<keyword evidence="1 8" id="KW-0963">Cytoplasm</keyword>
<evidence type="ECO:0000256" key="5">
    <source>
        <dbReference type="ARBA" id="ARBA00022741"/>
    </source>
</evidence>
<dbReference type="InterPro" id="IPR011529">
    <property type="entry name" value="Glu_5kinase"/>
</dbReference>
<dbReference type="GO" id="GO:0055129">
    <property type="term" value="P:L-proline biosynthetic process"/>
    <property type="evidence" value="ECO:0007669"/>
    <property type="project" value="UniProtKB-UniRule"/>
</dbReference>
<feature type="binding site" evidence="8">
    <location>
        <position position="19"/>
    </location>
    <ligand>
        <name>ATP</name>
        <dbReference type="ChEBI" id="CHEBI:30616"/>
    </ligand>
</feature>
<dbReference type="InterPro" id="IPR036393">
    <property type="entry name" value="AceGlu_kinase-like_sf"/>
</dbReference>
<dbReference type="GO" id="GO:0005524">
    <property type="term" value="F:ATP binding"/>
    <property type="evidence" value="ECO:0007669"/>
    <property type="project" value="UniProtKB-KW"/>
</dbReference>
<gene>
    <name evidence="8 11" type="primary">proB</name>
    <name evidence="11" type="ORF">Pan54_33650</name>
</gene>
<evidence type="ECO:0000256" key="2">
    <source>
        <dbReference type="ARBA" id="ARBA00022605"/>
    </source>
</evidence>
<dbReference type="EC" id="2.7.2.11" evidence="8"/>
<dbReference type="PRINTS" id="PR00474">
    <property type="entry name" value="GLU5KINASE"/>
</dbReference>
<keyword evidence="4 8" id="KW-0808">Transferase</keyword>
<feature type="binding site" evidence="8">
    <location>
        <begin position="246"/>
        <end position="252"/>
    </location>
    <ligand>
        <name>ATP</name>
        <dbReference type="ChEBI" id="CHEBI:30616"/>
    </ligand>
</feature>
<dbReference type="AlphaFoldDB" id="A0A5C5XLM2"/>
<feature type="binding site" evidence="8">
    <location>
        <position position="59"/>
    </location>
    <ligand>
        <name>substrate</name>
    </ligand>
</feature>
<dbReference type="HAMAP" id="MF_00456">
    <property type="entry name" value="ProB"/>
    <property type="match status" value="1"/>
</dbReference>
<dbReference type="InterPro" id="IPR036974">
    <property type="entry name" value="PUA_sf"/>
</dbReference>
<dbReference type="SUPFAM" id="SSF53633">
    <property type="entry name" value="Carbamate kinase-like"/>
    <property type="match status" value="1"/>
</dbReference>
<evidence type="ECO:0000313" key="11">
    <source>
        <dbReference type="EMBL" id="TWT62622.1"/>
    </source>
</evidence>
<evidence type="ECO:0000313" key="12">
    <source>
        <dbReference type="Proteomes" id="UP000316095"/>
    </source>
</evidence>
<comment type="catalytic activity">
    <reaction evidence="8">
        <text>L-glutamate + ATP = L-glutamyl 5-phosphate + ADP</text>
        <dbReference type="Rhea" id="RHEA:14877"/>
        <dbReference type="ChEBI" id="CHEBI:29985"/>
        <dbReference type="ChEBI" id="CHEBI:30616"/>
        <dbReference type="ChEBI" id="CHEBI:58274"/>
        <dbReference type="ChEBI" id="CHEBI:456216"/>
        <dbReference type="EC" id="2.7.2.11"/>
    </reaction>
</comment>
<dbReference type="RefSeq" id="WP_146504454.1">
    <property type="nucleotide sequence ID" value="NZ_SJPG01000001.1"/>
</dbReference>
<dbReference type="OrthoDB" id="9804434at2"/>
<dbReference type="CDD" id="cd21157">
    <property type="entry name" value="PUA_G5K"/>
    <property type="match status" value="1"/>
</dbReference>
<dbReference type="PIRSF" id="PIRSF000729">
    <property type="entry name" value="GK"/>
    <property type="match status" value="1"/>
</dbReference>
<dbReference type="EMBL" id="SJPG01000001">
    <property type="protein sequence ID" value="TWT62622.1"/>
    <property type="molecule type" value="Genomic_DNA"/>
</dbReference>
<sequence length="404" mass="44153">MNNPIRKELAESARTFVIKIGTNVLSDEKQALDPSRIAALAEQVNEIRARGKRCVLVSSGSIGAGMRLLGLKERPKDLPHLQAAAATGQAHLIGLYDQAFQKHGYRAAQLLLTANDFRNRSRYLNVRNTLHTLFEYGCVPIINENDTVSVNEIATPFPTAMRSDIELPHSVRQTPTHAGTKFSDNDQLAAMVTNLLDAPLLIILSVIEGLFDGDPRDQNSKLISNVEDWDDNLFNCVGSSRSSGGTGGMHSKLTAIKKAVSVGENVILANGEDNHVLMKILNGENVGTAFLGRGKFMPAWKRWIGFTINPRGSFVVDDGARRAIVEAGKSLLPIGVREIRGVFDVGEVVSIKTADGAEFARGLSNYNSDHAHQLIGQRSEEIRTKTGTLPFLEVIHRDNLVMLD</sequence>
<dbReference type="NCBIfam" id="TIGR01027">
    <property type="entry name" value="proB"/>
    <property type="match status" value="1"/>
</dbReference>
<comment type="subcellular location">
    <subcellularLocation>
        <location evidence="8">Cytoplasm</location>
    </subcellularLocation>
</comment>
<dbReference type="GO" id="GO:0004349">
    <property type="term" value="F:glutamate 5-kinase activity"/>
    <property type="evidence" value="ECO:0007669"/>
    <property type="project" value="UniProtKB-UniRule"/>
</dbReference>
<dbReference type="SUPFAM" id="SSF88697">
    <property type="entry name" value="PUA domain-like"/>
    <property type="match status" value="1"/>
</dbReference>
<feature type="domain" description="PUA" evidence="10">
    <location>
        <begin position="313"/>
        <end position="384"/>
    </location>
</feature>
<dbReference type="CDD" id="cd04242">
    <property type="entry name" value="AAK_G5K_ProB"/>
    <property type="match status" value="1"/>
</dbReference>
<evidence type="ECO:0000259" key="9">
    <source>
        <dbReference type="Pfam" id="PF00696"/>
    </source>
</evidence>
<reference evidence="11 12" key="1">
    <citation type="submission" date="2019-02" db="EMBL/GenBank/DDBJ databases">
        <title>Deep-cultivation of Planctomycetes and their phenomic and genomic characterization uncovers novel biology.</title>
        <authorList>
            <person name="Wiegand S."/>
            <person name="Jogler M."/>
            <person name="Boedeker C."/>
            <person name="Pinto D."/>
            <person name="Vollmers J."/>
            <person name="Rivas-Marin E."/>
            <person name="Kohn T."/>
            <person name="Peeters S.H."/>
            <person name="Heuer A."/>
            <person name="Rast P."/>
            <person name="Oberbeckmann S."/>
            <person name="Bunk B."/>
            <person name="Jeske O."/>
            <person name="Meyerdierks A."/>
            <person name="Storesund J.E."/>
            <person name="Kallscheuer N."/>
            <person name="Luecker S."/>
            <person name="Lage O.M."/>
            <person name="Pohl T."/>
            <person name="Merkel B.J."/>
            <person name="Hornburger P."/>
            <person name="Mueller R.-W."/>
            <person name="Bruemmer F."/>
            <person name="Labrenz M."/>
            <person name="Spormann A.M."/>
            <person name="Op Den Camp H."/>
            <person name="Overmann J."/>
            <person name="Amann R."/>
            <person name="Jetten M.S.M."/>
            <person name="Mascher T."/>
            <person name="Medema M.H."/>
            <person name="Devos D.P."/>
            <person name="Kaster A.-K."/>
            <person name="Ovreas L."/>
            <person name="Rohde M."/>
            <person name="Galperin M.Y."/>
            <person name="Jogler C."/>
        </authorList>
    </citation>
    <scope>NUCLEOTIDE SEQUENCE [LARGE SCALE GENOMIC DNA]</scope>
    <source>
        <strain evidence="11 12">Pan54</strain>
    </source>
</reference>